<comment type="caution">
    <text evidence="3">The sequence shown here is derived from an EMBL/GenBank/DDBJ whole genome shotgun (WGS) entry which is preliminary data.</text>
</comment>
<dbReference type="Pfam" id="PF04264">
    <property type="entry name" value="YceI"/>
    <property type="match status" value="1"/>
</dbReference>
<dbReference type="InterPro" id="IPR036761">
    <property type="entry name" value="TTHA0802/YceI-like_sf"/>
</dbReference>
<sequence length="194" mass="21172">MKKILLSITTLAISCLTVSAHNHGEKKINTKVSSVEWIGKKVTGQHEGTIAIKEGNLSFHDGNLDKGTIVIDMASIAVTDLEGEWADKLKGHLESEDFFNVAKHTSATFTIKKVTAEGNGKSKVSGDLTIKGITHPIEFTSTNEMKDGKFAAFAEVNIDRTLYDIKYGSGKFFEGLGDKMISDEFTIKFKIAAE</sequence>
<dbReference type="SUPFAM" id="SSF101874">
    <property type="entry name" value="YceI-like"/>
    <property type="match status" value="1"/>
</dbReference>
<gene>
    <name evidence="3" type="ORF">FRY74_11225</name>
</gene>
<dbReference type="RefSeq" id="WP_147101658.1">
    <property type="nucleotide sequence ID" value="NZ_VOOS01000005.1"/>
</dbReference>
<dbReference type="AlphaFoldDB" id="A0A5C6RR43"/>
<dbReference type="SMART" id="SM00867">
    <property type="entry name" value="YceI"/>
    <property type="match status" value="1"/>
</dbReference>
<feature type="domain" description="Lipid/polyisoprenoid-binding YceI-like" evidence="2">
    <location>
        <begin position="25"/>
        <end position="194"/>
    </location>
</feature>
<accession>A0A5C6RR43</accession>
<evidence type="ECO:0000313" key="4">
    <source>
        <dbReference type="Proteomes" id="UP000321721"/>
    </source>
</evidence>
<reference evidence="3 4" key="1">
    <citation type="submission" date="2019-08" db="EMBL/GenBank/DDBJ databases">
        <title>Genome of Vicingus serpentipes NCIMB 15042.</title>
        <authorList>
            <person name="Bowman J.P."/>
        </authorList>
    </citation>
    <scope>NUCLEOTIDE SEQUENCE [LARGE SCALE GENOMIC DNA]</scope>
    <source>
        <strain evidence="3 4">NCIMB 15042</strain>
    </source>
</reference>
<evidence type="ECO:0000313" key="3">
    <source>
        <dbReference type="EMBL" id="TXB64355.1"/>
    </source>
</evidence>
<feature type="chain" id="PRO_5023121931" evidence="1">
    <location>
        <begin position="21"/>
        <end position="194"/>
    </location>
</feature>
<dbReference type="PANTHER" id="PTHR34406:SF1">
    <property type="entry name" value="PROTEIN YCEI"/>
    <property type="match status" value="1"/>
</dbReference>
<dbReference type="Gene3D" id="2.40.128.110">
    <property type="entry name" value="Lipid/polyisoprenoid-binding, YceI-like"/>
    <property type="match status" value="1"/>
</dbReference>
<organism evidence="3 4">
    <name type="scientific">Vicingus serpentipes</name>
    <dbReference type="NCBI Taxonomy" id="1926625"/>
    <lineage>
        <taxon>Bacteria</taxon>
        <taxon>Pseudomonadati</taxon>
        <taxon>Bacteroidota</taxon>
        <taxon>Flavobacteriia</taxon>
        <taxon>Flavobacteriales</taxon>
        <taxon>Vicingaceae</taxon>
        <taxon>Vicingus</taxon>
    </lineage>
</organism>
<dbReference type="PROSITE" id="PS51257">
    <property type="entry name" value="PROKAR_LIPOPROTEIN"/>
    <property type="match status" value="1"/>
</dbReference>
<keyword evidence="4" id="KW-1185">Reference proteome</keyword>
<dbReference type="InterPro" id="IPR007372">
    <property type="entry name" value="Lipid/polyisoprenoid-bd_YceI"/>
</dbReference>
<name>A0A5C6RR43_9FLAO</name>
<evidence type="ECO:0000259" key="2">
    <source>
        <dbReference type="SMART" id="SM00867"/>
    </source>
</evidence>
<dbReference type="OrthoDB" id="951410at2"/>
<dbReference type="Proteomes" id="UP000321721">
    <property type="component" value="Unassembled WGS sequence"/>
</dbReference>
<evidence type="ECO:0000256" key="1">
    <source>
        <dbReference type="SAM" id="SignalP"/>
    </source>
</evidence>
<dbReference type="PANTHER" id="PTHR34406">
    <property type="entry name" value="PROTEIN YCEI"/>
    <property type="match status" value="1"/>
</dbReference>
<keyword evidence="1" id="KW-0732">Signal</keyword>
<proteinExistence type="predicted"/>
<protein>
    <submittedName>
        <fullName evidence="3">YceI family protein</fullName>
    </submittedName>
</protein>
<dbReference type="EMBL" id="VOOS01000005">
    <property type="protein sequence ID" value="TXB64355.1"/>
    <property type="molecule type" value="Genomic_DNA"/>
</dbReference>
<feature type="signal peptide" evidence="1">
    <location>
        <begin position="1"/>
        <end position="20"/>
    </location>
</feature>